<dbReference type="RefSeq" id="WP_126308105.1">
    <property type="nucleotide sequence ID" value="NZ_AP018449.1"/>
</dbReference>
<sequence>MKTKEIESFSEINIPGMGLFIPIIVVYRSPKDYPEKYVARLWDLARPIEIALTRDTLSEIRKEIPLGFVNLGRQENDDPVIVESWV</sequence>
<keyword evidence="2" id="KW-1185">Reference proteome</keyword>
<dbReference type="KEGG" id="mana:MAMMFC1_01706"/>
<evidence type="ECO:0000313" key="2">
    <source>
        <dbReference type="Proteomes" id="UP000276437"/>
    </source>
</evidence>
<organism evidence="1 2">
    <name type="scientific">Methylomusa anaerophila</name>
    <dbReference type="NCBI Taxonomy" id="1930071"/>
    <lineage>
        <taxon>Bacteria</taxon>
        <taxon>Bacillati</taxon>
        <taxon>Bacillota</taxon>
        <taxon>Negativicutes</taxon>
        <taxon>Selenomonadales</taxon>
        <taxon>Sporomusaceae</taxon>
        <taxon>Methylomusa</taxon>
    </lineage>
</organism>
<name>A0A348AIZ0_9FIRM</name>
<reference evidence="1 2" key="1">
    <citation type="journal article" date="2018" name="Int. J. Syst. Evol. Microbiol.">
        <title>Methylomusa anaerophila gen. nov., sp. nov., an anaerobic methanol-utilizing bacterium isolated from a microbial fuel cell.</title>
        <authorList>
            <person name="Amano N."/>
            <person name="Yamamuro A."/>
            <person name="Miyahara M."/>
            <person name="Kouzuma A."/>
            <person name="Abe T."/>
            <person name="Watanabe K."/>
        </authorList>
    </citation>
    <scope>NUCLEOTIDE SEQUENCE [LARGE SCALE GENOMIC DNA]</scope>
    <source>
        <strain evidence="1 2">MMFC1</strain>
    </source>
</reference>
<dbReference type="Proteomes" id="UP000276437">
    <property type="component" value="Chromosome"/>
</dbReference>
<evidence type="ECO:0000313" key="1">
    <source>
        <dbReference type="EMBL" id="BBB91038.1"/>
    </source>
</evidence>
<gene>
    <name evidence="1" type="ORF">MAMMFC1_01706</name>
</gene>
<protein>
    <submittedName>
        <fullName evidence="1">Uncharacterized protein</fullName>
    </submittedName>
</protein>
<dbReference type="EMBL" id="AP018449">
    <property type="protein sequence ID" value="BBB91038.1"/>
    <property type="molecule type" value="Genomic_DNA"/>
</dbReference>
<dbReference type="OrthoDB" id="2085289at2"/>
<proteinExistence type="predicted"/>
<accession>A0A348AIZ0</accession>
<dbReference type="AlphaFoldDB" id="A0A348AIZ0"/>